<accession>A0ABN8QY08</accession>
<dbReference type="PROSITE" id="PS50026">
    <property type="entry name" value="EGF_3"/>
    <property type="match status" value="4"/>
</dbReference>
<comment type="caution">
    <text evidence="8">Lacks conserved residue(s) required for the propagation of feature annotation.</text>
</comment>
<keyword evidence="4 7" id="KW-0106">Calcium</keyword>
<evidence type="ECO:0000256" key="4">
    <source>
        <dbReference type="ARBA" id="ARBA00022837"/>
    </source>
</evidence>
<feature type="disulfide bond" evidence="8">
    <location>
        <begin position="1070"/>
        <end position="1079"/>
    </location>
</feature>
<keyword evidence="6 8" id="KW-1015">Disulfide bond</keyword>
<proteinExistence type="predicted"/>
<evidence type="ECO:0000256" key="1">
    <source>
        <dbReference type="ARBA" id="ARBA00004370"/>
    </source>
</evidence>
<evidence type="ECO:0000256" key="9">
    <source>
        <dbReference type="SAM" id="MobiDB-lite"/>
    </source>
</evidence>
<feature type="compositionally biased region" description="Polar residues" evidence="9">
    <location>
        <begin position="1499"/>
        <end position="1512"/>
    </location>
</feature>
<feature type="disulfide bond" evidence="8">
    <location>
        <begin position="1177"/>
        <end position="1186"/>
    </location>
</feature>
<evidence type="ECO:0000256" key="5">
    <source>
        <dbReference type="ARBA" id="ARBA00023136"/>
    </source>
</evidence>
<dbReference type="Gene3D" id="2.10.25.10">
    <property type="entry name" value="Laminin"/>
    <property type="match status" value="5"/>
</dbReference>
<feature type="non-terminal residue" evidence="13">
    <location>
        <position position="1"/>
    </location>
</feature>
<dbReference type="EMBL" id="CALNXI010001540">
    <property type="protein sequence ID" value="CAH3171655.1"/>
    <property type="molecule type" value="Genomic_DNA"/>
</dbReference>
<dbReference type="Proteomes" id="UP001159427">
    <property type="component" value="Unassembled WGS sequence"/>
</dbReference>
<keyword evidence="3" id="KW-0677">Repeat</keyword>
<feature type="disulfide bond" evidence="8">
    <location>
        <begin position="1279"/>
        <end position="1288"/>
    </location>
</feature>
<feature type="compositionally biased region" description="Low complexity" evidence="9">
    <location>
        <begin position="1513"/>
        <end position="1528"/>
    </location>
</feature>
<dbReference type="CDD" id="cd11304">
    <property type="entry name" value="Cadherin_repeat"/>
    <property type="match status" value="2"/>
</dbReference>
<dbReference type="InterPro" id="IPR015919">
    <property type="entry name" value="Cadherin-like_sf"/>
</dbReference>
<dbReference type="Pfam" id="PF25024">
    <property type="entry name" value="EGF_TEN"/>
    <property type="match status" value="1"/>
</dbReference>
<feature type="domain" description="EGF-like" evidence="10">
    <location>
        <begin position="1046"/>
        <end position="1080"/>
    </location>
</feature>
<dbReference type="Pfam" id="PF00028">
    <property type="entry name" value="Cadherin"/>
    <property type="match status" value="2"/>
</dbReference>
<evidence type="ECO:0000256" key="3">
    <source>
        <dbReference type="ARBA" id="ARBA00022737"/>
    </source>
</evidence>
<gene>
    <name evidence="13" type="ORF">PEVE_00008004</name>
</gene>
<dbReference type="SUPFAM" id="SSF49313">
    <property type="entry name" value="Cadherin-like"/>
    <property type="match status" value="2"/>
</dbReference>
<protein>
    <submittedName>
        <fullName evidence="13">Uncharacterized protein</fullName>
    </submittedName>
</protein>
<evidence type="ECO:0000259" key="11">
    <source>
        <dbReference type="PROSITE" id="PS50268"/>
    </source>
</evidence>
<evidence type="ECO:0000256" key="7">
    <source>
        <dbReference type="PROSITE-ProRule" id="PRU00043"/>
    </source>
</evidence>
<feature type="disulfide bond" evidence="8">
    <location>
        <begin position="1138"/>
        <end position="1147"/>
    </location>
</feature>
<feature type="region of interest" description="Disordered" evidence="9">
    <location>
        <begin position="1499"/>
        <end position="1549"/>
    </location>
</feature>
<feature type="domain" description="Cadherin" evidence="11">
    <location>
        <begin position="1302"/>
        <end position="1409"/>
    </location>
</feature>
<dbReference type="PROSITE" id="PS50268">
    <property type="entry name" value="CADHERIN_2"/>
    <property type="match status" value="2"/>
</dbReference>
<feature type="compositionally biased region" description="Polar residues" evidence="9">
    <location>
        <begin position="1538"/>
        <end position="1548"/>
    </location>
</feature>
<dbReference type="InterPro" id="IPR001846">
    <property type="entry name" value="VWF_type-D"/>
</dbReference>
<dbReference type="PROSITE" id="PS00232">
    <property type="entry name" value="CADHERIN_1"/>
    <property type="match status" value="1"/>
</dbReference>
<keyword evidence="14" id="KW-1185">Reference proteome</keyword>
<dbReference type="Gene3D" id="2.60.40.60">
    <property type="entry name" value="Cadherins"/>
    <property type="match status" value="2"/>
</dbReference>
<evidence type="ECO:0000313" key="13">
    <source>
        <dbReference type="EMBL" id="CAH3171655.1"/>
    </source>
</evidence>
<keyword evidence="5" id="KW-0472">Membrane</keyword>
<dbReference type="PROSITE" id="PS00022">
    <property type="entry name" value="EGF_1"/>
    <property type="match status" value="7"/>
</dbReference>
<dbReference type="InterPro" id="IPR000742">
    <property type="entry name" value="EGF"/>
</dbReference>
<feature type="domain" description="EGF-like" evidence="10">
    <location>
        <begin position="1149"/>
        <end position="1187"/>
    </location>
</feature>
<dbReference type="PROSITE" id="PS51233">
    <property type="entry name" value="VWFD"/>
    <property type="match status" value="1"/>
</dbReference>
<feature type="region of interest" description="Disordered" evidence="9">
    <location>
        <begin position="551"/>
        <end position="598"/>
    </location>
</feature>
<organism evidence="13 14">
    <name type="scientific">Porites evermanni</name>
    <dbReference type="NCBI Taxonomy" id="104178"/>
    <lineage>
        <taxon>Eukaryota</taxon>
        <taxon>Metazoa</taxon>
        <taxon>Cnidaria</taxon>
        <taxon>Anthozoa</taxon>
        <taxon>Hexacorallia</taxon>
        <taxon>Scleractinia</taxon>
        <taxon>Fungiina</taxon>
        <taxon>Poritidae</taxon>
        <taxon>Porites</taxon>
    </lineage>
</organism>
<evidence type="ECO:0000256" key="2">
    <source>
        <dbReference type="ARBA" id="ARBA00022536"/>
    </source>
</evidence>
<keyword evidence="2 8" id="KW-0245">EGF-like domain</keyword>
<feature type="compositionally biased region" description="Gly residues" evidence="9">
    <location>
        <begin position="584"/>
        <end position="594"/>
    </location>
</feature>
<dbReference type="InterPro" id="IPR051216">
    <property type="entry name" value="Teneurin"/>
</dbReference>
<dbReference type="Pfam" id="PF23106">
    <property type="entry name" value="EGF_Teneurin"/>
    <property type="match status" value="1"/>
</dbReference>
<sequence length="1557" mass="167861">GPFKVLLSSPAGLEEVTDYADFKEELSLLSLDDELTLEDEPDEQDLHELVPGNITVNGSRLIILPSATYKCLGHTYNVNNLTVHSYYLLLDKLPASPNIGDIIVANESSGFIETVMRTSKTDEAQYLETRLLQCTDHFPLNKTSLELSQQHFEKASFCSGGDNNPGLLVLPIEQKEHQFAVNDSIIGRPSQGFIAKVVRVNSYKDFLLIEVIPAKVDVNQTVSTAVSVSKLQHQHRRSRRSAEKENSLDFEVDVVDISGDTGRFKMISKAGSTVEGSISVSLKQSVSFGIEKTLSVYEVKDVYIALDVTGTIDAEVEINVVAGLSFQGEVIPLKRKPLGRTRYIRLGLIPLPIGIFAELTGRAFINVGGRLRHTIHSAARIAFGGECRWTSGCESTKNSASISSGWTTWKTEISPQATIDFTLTPKLSVKLPTAPRWIGGLTKKSLFSPLKKFKKFFNKVGKIGKYVQFSLSIYISPPLQAGVSLSYPSSSCPGSNPAELGGSYGVAGVNVGTTIVLAGKDFVLPFSLGYSKLESLSMCICPVPRNKFCTGTTDRPTDKPSKKPATPATDDNKSPGNEHSNGNQGTGNGVGHGGMNSVKIPGPPCGKEPCCAGNRKGPGCSQPDLWPFRGATCSGNGIAQSTSGCGAACRCLGGWTGPLCDRTTAGGRGDPHLETLDGVFEYDFFGIGEFWGCKSRKNDFGLQFRFFYYERASLIGGLAVKTGQSIVTVMTIKTQYPEDSPNVRIDGFLLNVTANASAIEINNGTVLLDVQVRFSSEVQESSVLLMSLQYQSGVTVTVDVKHSRVMKRQYLNVLYSPTAAYKGYTEGLCGFMDNNATNDFAGPDGTVYKDAVQFAESWRIKDCNKGSGTQGSWSWNSSNFFHKDVLDSTYTDPLFKPIYSLQGISASVMEIATNTCKALGIPDKDLQSCIFDVAVTNDTSFTDQERFKKSCPNQCSGKGRCINGTCHCLKGWGGESCDKGSCSNCSIHGKCLKGFCECDVGWQGQRCDSRANCYNVRNCTSPTNGVCKATDICQCNPGFIGSDCSIIPTCHNVSDCSSNGLCVDYDVCKCDKGWTGDNCTQFSCENLDYCSGRGRCVDFYQCACDNGWTGGSCSVPECLDLNQCSGKGECVSPNLCRCYLGFTGANCSQEPDCARFDNCSGHGVCVMSKTLRTSCRCFNGFSGVNCSQPICTELNNCSGHGVCMEAEFCKCYLGYNGTDRSNYSCEAVNHCSGHGTCIGYDVCQCNVSWSGAACNIPDCSAVNNCSGQGNCIGINSCSCYPLFDGKDCSQKAAKNLHAPVFERSLYRVNISENAPLGTIILQMHANDSESGRNGHIFYSMTGDNSVENVFTVDGKSGIIYNLVKVDFETLREVSLNVTIIATDDGVPQKWTSTVVQISVTDENDNCPAFVKSTPGNLNFISSSLSPGDVLTKISATDQDSGMNSDITYNISSNDAFTIDPTTGIISVKSFLTKSEYRLTVTAEDSRAPPCATETNITVTVGKTSSSRPQTDASSTPFTPTTPKTSTPNEKPEKPSYISEYTNPATDSGNIVHIMAAS</sequence>
<dbReference type="PRINTS" id="PR00205">
    <property type="entry name" value="CADHERIN"/>
</dbReference>
<dbReference type="SMART" id="SM00181">
    <property type="entry name" value="EGF"/>
    <property type="match status" value="10"/>
</dbReference>
<dbReference type="PANTHER" id="PTHR11219:SF70">
    <property type="entry name" value="EGF-LIKE DOMAIN-CONTAINING PROTEIN"/>
    <property type="match status" value="1"/>
</dbReference>
<feature type="domain" description="VWFD" evidence="12">
    <location>
        <begin position="663"/>
        <end position="868"/>
    </location>
</feature>
<evidence type="ECO:0000259" key="12">
    <source>
        <dbReference type="PROSITE" id="PS51233"/>
    </source>
</evidence>
<feature type="domain" description="EGF-like" evidence="10">
    <location>
        <begin position="1114"/>
        <end position="1148"/>
    </location>
</feature>
<dbReference type="PROSITE" id="PS01186">
    <property type="entry name" value="EGF_2"/>
    <property type="match status" value="6"/>
</dbReference>
<comment type="caution">
    <text evidence="13">The sequence shown here is derived from an EMBL/GenBank/DDBJ whole genome shotgun (WGS) entry which is preliminary data.</text>
</comment>
<feature type="domain" description="EGF-like" evidence="10">
    <location>
        <begin position="1255"/>
        <end position="1289"/>
    </location>
</feature>
<comment type="subcellular location">
    <subcellularLocation>
        <location evidence="1">Membrane</location>
    </subcellularLocation>
</comment>
<reference evidence="13 14" key="1">
    <citation type="submission" date="2022-05" db="EMBL/GenBank/DDBJ databases">
        <authorList>
            <consortium name="Genoscope - CEA"/>
            <person name="William W."/>
        </authorList>
    </citation>
    <scope>NUCLEOTIDE SEQUENCE [LARGE SCALE GENOMIC DNA]</scope>
</reference>
<feature type="domain" description="Cadherin" evidence="11">
    <location>
        <begin position="1420"/>
        <end position="1510"/>
    </location>
</feature>
<dbReference type="SMART" id="SM00112">
    <property type="entry name" value="CA"/>
    <property type="match status" value="2"/>
</dbReference>
<evidence type="ECO:0000256" key="8">
    <source>
        <dbReference type="PROSITE-ProRule" id="PRU00076"/>
    </source>
</evidence>
<dbReference type="InterPro" id="IPR020894">
    <property type="entry name" value="Cadherin_CS"/>
</dbReference>
<dbReference type="PANTHER" id="PTHR11219">
    <property type="entry name" value="TENEURIN AND N-ACETYLGLUCOSAMINE-1-PHOSPHODIESTER ALPHA-N-ACETYLGLUCOSAMINIDASE"/>
    <property type="match status" value="1"/>
</dbReference>
<evidence type="ECO:0000313" key="14">
    <source>
        <dbReference type="Proteomes" id="UP001159427"/>
    </source>
</evidence>
<name>A0ABN8QY08_9CNID</name>
<evidence type="ECO:0000259" key="10">
    <source>
        <dbReference type="PROSITE" id="PS50026"/>
    </source>
</evidence>
<dbReference type="InterPro" id="IPR002126">
    <property type="entry name" value="Cadherin-like_dom"/>
</dbReference>
<evidence type="ECO:0000256" key="6">
    <source>
        <dbReference type="ARBA" id="ARBA00023157"/>
    </source>
</evidence>